<keyword evidence="18" id="KW-1185">Reference proteome</keyword>
<dbReference type="InterPro" id="IPR036918">
    <property type="entry name" value="Pyrv_Knase_C_sf"/>
</dbReference>
<feature type="domain" description="Pyruvate kinase C-terminal" evidence="16">
    <location>
        <begin position="408"/>
        <end position="511"/>
    </location>
</feature>
<keyword evidence="8" id="KW-0547">Nucleotide-binding</keyword>
<dbReference type="GO" id="GO:0000287">
    <property type="term" value="F:magnesium ion binding"/>
    <property type="evidence" value="ECO:0007669"/>
    <property type="project" value="InterPro"/>
</dbReference>
<dbReference type="InterPro" id="IPR015813">
    <property type="entry name" value="Pyrv/PenolPyrv_kinase-like_dom"/>
</dbReference>
<organism evidence="17 18">
    <name type="scientific">Pseudocohnilembus persalinus</name>
    <name type="common">Ciliate</name>
    <dbReference type="NCBI Taxonomy" id="266149"/>
    <lineage>
        <taxon>Eukaryota</taxon>
        <taxon>Sar</taxon>
        <taxon>Alveolata</taxon>
        <taxon>Ciliophora</taxon>
        <taxon>Intramacronucleata</taxon>
        <taxon>Oligohymenophorea</taxon>
        <taxon>Scuticociliatia</taxon>
        <taxon>Philasterida</taxon>
        <taxon>Pseudocohnilembidae</taxon>
        <taxon>Pseudocohnilembus</taxon>
    </lineage>
</organism>
<evidence type="ECO:0000256" key="4">
    <source>
        <dbReference type="ARBA" id="ARBA00008663"/>
    </source>
</evidence>
<feature type="domain" description="Pyruvate kinase barrel" evidence="15">
    <location>
        <begin position="47"/>
        <end position="372"/>
    </location>
</feature>
<evidence type="ECO:0000256" key="7">
    <source>
        <dbReference type="ARBA" id="ARBA00022723"/>
    </source>
</evidence>
<dbReference type="GO" id="GO:0005524">
    <property type="term" value="F:ATP binding"/>
    <property type="evidence" value="ECO:0007669"/>
    <property type="project" value="UniProtKB-KW"/>
</dbReference>
<evidence type="ECO:0000256" key="12">
    <source>
        <dbReference type="ARBA" id="ARBA00023152"/>
    </source>
</evidence>
<keyword evidence="12 14" id="KW-0324">Glycolysis</keyword>
<evidence type="ECO:0000256" key="5">
    <source>
        <dbReference type="ARBA" id="ARBA00012142"/>
    </source>
</evidence>
<dbReference type="FunCoup" id="A0A0V0QFX1">
    <property type="interactions" value="52"/>
</dbReference>
<dbReference type="PANTHER" id="PTHR11817">
    <property type="entry name" value="PYRUVATE KINASE"/>
    <property type="match status" value="1"/>
</dbReference>
<evidence type="ECO:0000256" key="14">
    <source>
        <dbReference type="RuleBase" id="RU000504"/>
    </source>
</evidence>
<dbReference type="GO" id="GO:0030955">
    <property type="term" value="F:potassium ion binding"/>
    <property type="evidence" value="ECO:0007669"/>
    <property type="project" value="InterPro"/>
</dbReference>
<comment type="caution">
    <text evidence="17">The sequence shown here is derived from an EMBL/GenBank/DDBJ whole genome shotgun (WGS) entry which is preliminary data.</text>
</comment>
<comment type="similarity">
    <text evidence="4 14">Belongs to the pyruvate kinase family.</text>
</comment>
<keyword evidence="6 14" id="KW-0808">Transferase</keyword>
<keyword evidence="11 14" id="KW-0460">Magnesium</keyword>
<dbReference type="SUPFAM" id="SSF50800">
    <property type="entry name" value="PK beta-barrel domain-like"/>
    <property type="match status" value="1"/>
</dbReference>
<dbReference type="InterPro" id="IPR015806">
    <property type="entry name" value="Pyrv_Knase_insert_dom_sf"/>
</dbReference>
<proteinExistence type="inferred from homology"/>
<dbReference type="Gene3D" id="3.40.1380.20">
    <property type="entry name" value="Pyruvate kinase, C-terminal domain"/>
    <property type="match status" value="1"/>
</dbReference>
<dbReference type="SUPFAM" id="SSF52935">
    <property type="entry name" value="PK C-terminal domain-like"/>
    <property type="match status" value="1"/>
</dbReference>
<protein>
    <recommendedName>
        <fullName evidence="5 14">Pyruvate kinase</fullName>
        <ecNumber evidence="5 14">2.7.1.40</ecNumber>
    </recommendedName>
</protein>
<keyword evidence="7" id="KW-0479">Metal-binding</keyword>
<evidence type="ECO:0000256" key="11">
    <source>
        <dbReference type="ARBA" id="ARBA00022842"/>
    </source>
</evidence>
<gene>
    <name evidence="17" type="ORF">PPERSA_02175</name>
</gene>
<comment type="catalytic activity">
    <reaction evidence="14">
        <text>pyruvate + ATP = phosphoenolpyruvate + ADP + H(+)</text>
        <dbReference type="Rhea" id="RHEA:18157"/>
        <dbReference type="ChEBI" id="CHEBI:15361"/>
        <dbReference type="ChEBI" id="CHEBI:15378"/>
        <dbReference type="ChEBI" id="CHEBI:30616"/>
        <dbReference type="ChEBI" id="CHEBI:58702"/>
        <dbReference type="ChEBI" id="CHEBI:456216"/>
        <dbReference type="EC" id="2.7.1.40"/>
    </reaction>
</comment>
<dbReference type="GO" id="GO:0004743">
    <property type="term" value="F:pyruvate kinase activity"/>
    <property type="evidence" value="ECO:0007669"/>
    <property type="project" value="UniProtKB-EC"/>
</dbReference>
<dbReference type="NCBIfam" id="NF004491">
    <property type="entry name" value="PRK05826.1"/>
    <property type="match status" value="1"/>
</dbReference>
<comment type="cofactor">
    <cofactor evidence="1">
        <name>Mg(2+)</name>
        <dbReference type="ChEBI" id="CHEBI:18420"/>
    </cofactor>
</comment>
<dbReference type="PRINTS" id="PR01050">
    <property type="entry name" value="PYRUVTKNASE"/>
</dbReference>
<dbReference type="OrthoDB" id="108365at2759"/>
<evidence type="ECO:0000256" key="13">
    <source>
        <dbReference type="ARBA" id="ARBA00023317"/>
    </source>
</evidence>
<evidence type="ECO:0000256" key="6">
    <source>
        <dbReference type="ARBA" id="ARBA00022679"/>
    </source>
</evidence>
<accession>A0A0V0QFX1</accession>
<evidence type="ECO:0000259" key="16">
    <source>
        <dbReference type="Pfam" id="PF02887"/>
    </source>
</evidence>
<evidence type="ECO:0000256" key="2">
    <source>
        <dbReference type="ARBA" id="ARBA00001958"/>
    </source>
</evidence>
<dbReference type="Gene3D" id="2.40.33.10">
    <property type="entry name" value="PK beta-barrel domain-like"/>
    <property type="match status" value="1"/>
</dbReference>
<evidence type="ECO:0000259" key="15">
    <source>
        <dbReference type="Pfam" id="PF00224"/>
    </source>
</evidence>
<keyword evidence="9 14" id="KW-0418">Kinase</keyword>
<evidence type="ECO:0000256" key="1">
    <source>
        <dbReference type="ARBA" id="ARBA00001946"/>
    </source>
</evidence>
<reference evidence="17 18" key="1">
    <citation type="journal article" date="2015" name="Sci. Rep.">
        <title>Genome of the facultative scuticociliatosis pathogen Pseudocohnilembus persalinus provides insight into its virulence through horizontal gene transfer.</title>
        <authorList>
            <person name="Xiong J."/>
            <person name="Wang G."/>
            <person name="Cheng J."/>
            <person name="Tian M."/>
            <person name="Pan X."/>
            <person name="Warren A."/>
            <person name="Jiang C."/>
            <person name="Yuan D."/>
            <person name="Miao W."/>
        </authorList>
    </citation>
    <scope>NUCLEOTIDE SEQUENCE [LARGE SCALE GENOMIC DNA]</scope>
    <source>
        <strain evidence="17">36N120E</strain>
    </source>
</reference>
<keyword evidence="13 17" id="KW-0670">Pyruvate</keyword>
<dbReference type="PROSITE" id="PS00110">
    <property type="entry name" value="PYRUVATE_KINASE"/>
    <property type="match status" value="1"/>
</dbReference>
<dbReference type="Gene3D" id="3.20.20.60">
    <property type="entry name" value="Phosphoenolpyruvate-binding domains"/>
    <property type="match status" value="1"/>
</dbReference>
<dbReference type="InterPro" id="IPR001697">
    <property type="entry name" value="Pyr_Knase"/>
</dbReference>
<dbReference type="NCBIfam" id="NF004978">
    <property type="entry name" value="PRK06354.1"/>
    <property type="match status" value="1"/>
</dbReference>
<dbReference type="NCBIfam" id="TIGR01064">
    <property type="entry name" value="pyruv_kin"/>
    <property type="match status" value="1"/>
</dbReference>
<dbReference type="EMBL" id="LDAU01000178">
    <property type="protein sequence ID" value="KRX01079.1"/>
    <property type="molecule type" value="Genomic_DNA"/>
</dbReference>
<evidence type="ECO:0000256" key="8">
    <source>
        <dbReference type="ARBA" id="ARBA00022741"/>
    </source>
</evidence>
<dbReference type="FunFam" id="3.20.20.60:FF:000025">
    <property type="entry name" value="Pyruvate kinase"/>
    <property type="match status" value="1"/>
</dbReference>
<dbReference type="GO" id="GO:0016301">
    <property type="term" value="F:kinase activity"/>
    <property type="evidence" value="ECO:0007669"/>
    <property type="project" value="UniProtKB-KW"/>
</dbReference>
<dbReference type="InterPro" id="IPR015795">
    <property type="entry name" value="Pyrv_Knase_C"/>
</dbReference>
<dbReference type="AlphaFoldDB" id="A0A0V0QFX1"/>
<evidence type="ECO:0000256" key="9">
    <source>
        <dbReference type="ARBA" id="ARBA00022777"/>
    </source>
</evidence>
<dbReference type="Pfam" id="PF00224">
    <property type="entry name" value="PK"/>
    <property type="match status" value="1"/>
</dbReference>
<sequence>MQLKSRQSMCHDQITLAQLKAQKEGEKQGIKGFSLENILKETTNTQKRTKIICTIGPACWEVDTLVKMIDAGMNIARLNFSHGDHEGHGKVVEKIREAMKQRPQIPVGILLDTKGPEIRTGFFKDGKKSIELKKGQDLEITTDYDFLGDENGFACSYKNLCNSVKVGGQILIADGTLVCIVKEIKDKSVIVTVQNNAKIGERKNMNLPGCKIDLPTITEKDENDLVEFGLKYNVDFIALSFARYGDDIDECRDILGPRGSHIKIIAKIENQEGLHNYEEILEKTDGIMIARGDLGMEIPTEKVFLAQKWMAKLASDKGKPLVVATQMMESMINNPRPTRAEASDVANAVLDGSDCVMLSGETANGAFPVGCVETMSKICIEAENCFENETRFWTLMRSQQQFKLSGLESLASSAVQISFEMDLPAIVVFTQGGTAARLISKYRPRAHIIAVSDQSSTVKGLCATSGAICLRVPTIQAGQEKLVDYAIEQGVKFGLCEQGQSIVVLMNNDNGSDVLTIKKIE</sequence>
<dbReference type="EC" id="2.7.1.40" evidence="5 14"/>
<dbReference type="InParanoid" id="A0A0V0QFX1"/>
<comment type="pathway">
    <text evidence="3 14">Carbohydrate degradation; glycolysis; pyruvate from D-glyceraldehyde 3-phosphate: step 5/5.</text>
</comment>
<evidence type="ECO:0000313" key="18">
    <source>
        <dbReference type="Proteomes" id="UP000054937"/>
    </source>
</evidence>
<evidence type="ECO:0000256" key="3">
    <source>
        <dbReference type="ARBA" id="ARBA00004997"/>
    </source>
</evidence>
<dbReference type="Pfam" id="PF02887">
    <property type="entry name" value="PK_C"/>
    <property type="match status" value="1"/>
</dbReference>
<evidence type="ECO:0000256" key="10">
    <source>
        <dbReference type="ARBA" id="ARBA00022840"/>
    </source>
</evidence>
<dbReference type="OMA" id="GIICTIX"/>
<evidence type="ECO:0000313" key="17">
    <source>
        <dbReference type="EMBL" id="KRX01079.1"/>
    </source>
</evidence>
<dbReference type="InterPro" id="IPR018209">
    <property type="entry name" value="Pyrv_Knase_AS"/>
</dbReference>
<comment type="cofactor">
    <cofactor evidence="2">
        <name>K(+)</name>
        <dbReference type="ChEBI" id="CHEBI:29103"/>
    </cofactor>
</comment>
<keyword evidence="10" id="KW-0067">ATP-binding</keyword>
<name>A0A0V0QFX1_PSEPJ</name>
<dbReference type="Proteomes" id="UP000054937">
    <property type="component" value="Unassembled WGS sequence"/>
</dbReference>
<dbReference type="InterPro" id="IPR015793">
    <property type="entry name" value="Pyrv_Knase_brl"/>
</dbReference>
<dbReference type="SUPFAM" id="SSF51621">
    <property type="entry name" value="Phosphoenolpyruvate/pyruvate domain"/>
    <property type="match status" value="1"/>
</dbReference>
<dbReference type="UniPathway" id="UPA00109">
    <property type="reaction ID" value="UER00188"/>
</dbReference>
<dbReference type="FunFam" id="2.40.33.10:FF:000001">
    <property type="entry name" value="Pyruvate kinase"/>
    <property type="match status" value="1"/>
</dbReference>
<dbReference type="InterPro" id="IPR011037">
    <property type="entry name" value="Pyrv_Knase-like_insert_dom_sf"/>
</dbReference>
<dbReference type="InterPro" id="IPR040442">
    <property type="entry name" value="Pyrv_kinase-like_dom_sf"/>
</dbReference>